<dbReference type="InterPro" id="IPR012677">
    <property type="entry name" value="Nucleotide-bd_a/b_plait_sf"/>
</dbReference>
<dbReference type="OrthoDB" id="439639at2759"/>
<dbReference type="SMART" id="SM00360">
    <property type="entry name" value="RRM"/>
    <property type="match status" value="5"/>
</dbReference>
<reference evidence="9 10" key="1">
    <citation type="journal article" date="2018" name="New Phytol.">
        <title>Phylogenomics of Endogonaceae and evolution of mycorrhizas within Mucoromycota.</title>
        <authorList>
            <person name="Chang Y."/>
            <person name="Desiro A."/>
            <person name="Na H."/>
            <person name="Sandor L."/>
            <person name="Lipzen A."/>
            <person name="Clum A."/>
            <person name="Barry K."/>
            <person name="Grigoriev I.V."/>
            <person name="Martin F.M."/>
            <person name="Stajich J.E."/>
            <person name="Smith M.E."/>
            <person name="Bonito G."/>
            <person name="Spatafora J.W."/>
        </authorList>
    </citation>
    <scope>NUCLEOTIDE SEQUENCE [LARGE SCALE GENOMIC DNA]</scope>
    <source>
        <strain evidence="9 10">GMNB39</strain>
    </source>
</reference>
<evidence type="ECO:0000256" key="5">
    <source>
        <dbReference type="ARBA" id="ARBA00023242"/>
    </source>
</evidence>
<evidence type="ECO:0000313" key="10">
    <source>
        <dbReference type="Proteomes" id="UP000268093"/>
    </source>
</evidence>
<evidence type="ECO:0000256" key="2">
    <source>
        <dbReference type="ARBA" id="ARBA00008033"/>
    </source>
</evidence>
<dbReference type="GO" id="GO:0005634">
    <property type="term" value="C:nucleus"/>
    <property type="evidence" value="ECO:0007669"/>
    <property type="project" value="UniProtKB-SubCell"/>
</dbReference>
<feature type="region of interest" description="Disordered" evidence="7">
    <location>
        <begin position="460"/>
        <end position="490"/>
    </location>
</feature>
<feature type="domain" description="RRM" evidence="8">
    <location>
        <begin position="812"/>
        <end position="889"/>
    </location>
</feature>
<dbReference type="InterPro" id="IPR000504">
    <property type="entry name" value="RRM_dom"/>
</dbReference>
<evidence type="ECO:0000256" key="1">
    <source>
        <dbReference type="ARBA" id="ARBA00004123"/>
    </source>
</evidence>
<evidence type="ECO:0000256" key="6">
    <source>
        <dbReference type="PROSITE-ProRule" id="PRU00176"/>
    </source>
</evidence>
<feature type="domain" description="RRM" evidence="8">
    <location>
        <begin position="20"/>
        <end position="97"/>
    </location>
</feature>
<keyword evidence="10" id="KW-1185">Reference proteome</keyword>
<evidence type="ECO:0000313" key="9">
    <source>
        <dbReference type="EMBL" id="RUP46894.1"/>
    </source>
</evidence>
<feature type="compositionally biased region" description="Acidic residues" evidence="7">
    <location>
        <begin position="302"/>
        <end position="330"/>
    </location>
</feature>
<sequence>MFWDIERQSRIQLFNTSAMSRLIVKNLPKYLTDERLREHFASQGDVTDAKLMKTSQGVSRRFAYIGYRTEKEAKAALKFFNDTYIDTSKIIVEKAKPIGDTSLPRPWSVYSVGSSTYLRSHGIDSSQIEAERAAIKAKRESEFKAEIERKQRHLRALYKGEEDPKLREYLEVMQPRSKSKTWANDDVAMLKAQQDGANREERARRQAKGKKGAAMPKVATVAVANKKAGGEGQLLTKVHVTFDDSDDDLYDDLPGKKGGEEEGGEENEDTDKDEEAKNGDYIARDKSISDLEYLKSKMTLKDDEDVDMEQNDSNDEDGALDDEDEEDDTNLEGKSDFKKGAETAVTTDAVLLKLEAAQPIRPPVEPEVPPAEVIADTGRLFVRNLPYTCTEAELRKLFQKFGPLSEVHMPIVKDTKQPKGYAYILYLIPEHAVKAYASLDSKFFQGRLLHILPAKEKPQLKEDESSAGFNGAKMSSVKRQKDQKKKAQSGSDFNWNSLYMSGDAIAASIADRLGVSKSDLLNPESDNIAVRLALAETQLVAETKTFLEEQGISVDSFGKKERSDTVILVKNIPYGTTEGELSALFGKHGDLGRILIPPAKTMAIIEFLEPSEARSAFTHLAYRRFKDTLIYLEKAPVGVFKSKYDPALRSAAASTSKPDTDGKKPQRSMDVIGAQNETADDAADAEVATLFVKNLNFSTTDEGLRKAFAAIQGFRSAQIKWKNDPKAPAKKLSMGFGFVEFANKEDATKAMKAMQVRYRRLWLPILILFSSTSQNFSLDGHALQIKFSGRGAANGAHGSESKVMQALKANTTKLVVRNVPFEATKKDLKELFGSYGQLKSLRLPKKFAGGHRGFAFLDFMTKQEARNVYDNMANIHLYGRHLVLEWAEEDGGVESLREKTSKQFAREEIVSGRVAKRRRVDLDGEDDAFGEAEDDMSD</sequence>
<dbReference type="EMBL" id="RBNI01005252">
    <property type="protein sequence ID" value="RUP46894.1"/>
    <property type="molecule type" value="Genomic_DNA"/>
</dbReference>
<feature type="compositionally biased region" description="Basic and acidic residues" evidence="7">
    <location>
        <begin position="274"/>
        <end position="283"/>
    </location>
</feature>
<dbReference type="FunFam" id="3.30.70.330:FF:000277">
    <property type="entry name" value="RNA binding motif protein 19"/>
    <property type="match status" value="1"/>
</dbReference>
<dbReference type="PROSITE" id="PS50102">
    <property type="entry name" value="RRM"/>
    <property type="match status" value="5"/>
</dbReference>
<protein>
    <recommendedName>
        <fullName evidence="8">RRM domain-containing protein</fullName>
    </recommendedName>
</protein>
<evidence type="ECO:0000256" key="3">
    <source>
        <dbReference type="ARBA" id="ARBA00022737"/>
    </source>
</evidence>
<feature type="domain" description="RRM" evidence="8">
    <location>
        <begin position="565"/>
        <end position="637"/>
    </location>
</feature>
<proteinExistence type="inferred from homology"/>
<dbReference type="PANTHER" id="PTHR48039">
    <property type="entry name" value="RNA-BINDING MOTIF PROTEIN 14B"/>
    <property type="match status" value="1"/>
</dbReference>
<name>A0A433D7Q8_9FUNG</name>
<dbReference type="GO" id="GO:0003729">
    <property type="term" value="F:mRNA binding"/>
    <property type="evidence" value="ECO:0007669"/>
    <property type="project" value="TreeGrafter"/>
</dbReference>
<comment type="subcellular location">
    <subcellularLocation>
        <location evidence="1">Nucleus</location>
    </subcellularLocation>
</comment>
<dbReference type="InterPro" id="IPR035979">
    <property type="entry name" value="RBD_domain_sf"/>
</dbReference>
<dbReference type="CDD" id="cd12320">
    <property type="entry name" value="RRM6_RBM19_RRM5_MRD1"/>
    <property type="match status" value="1"/>
</dbReference>
<evidence type="ECO:0000259" key="8">
    <source>
        <dbReference type="PROSITE" id="PS50102"/>
    </source>
</evidence>
<comment type="similarity">
    <text evidence="2">Belongs to the RRM MRD1 family.</text>
</comment>
<dbReference type="PANTHER" id="PTHR48039:SF5">
    <property type="entry name" value="RNA-BINDING PROTEIN 28"/>
    <property type="match status" value="1"/>
</dbReference>
<dbReference type="Gene3D" id="3.30.70.330">
    <property type="match status" value="5"/>
</dbReference>
<feature type="domain" description="RRM" evidence="8">
    <location>
        <begin position="378"/>
        <end position="456"/>
    </location>
</feature>
<feature type="compositionally biased region" description="Basic residues" evidence="7">
    <location>
        <begin position="476"/>
        <end position="487"/>
    </location>
</feature>
<dbReference type="CDD" id="cd12317">
    <property type="entry name" value="RRM4_RBM19_RRM3_MRD1"/>
    <property type="match status" value="1"/>
</dbReference>
<feature type="region of interest" description="Disordered" evidence="7">
    <location>
        <begin position="244"/>
        <end position="283"/>
    </location>
</feature>
<keyword evidence="5" id="KW-0539">Nucleus</keyword>
<feature type="region of interest" description="Disordered" evidence="7">
    <location>
        <begin position="191"/>
        <end position="216"/>
    </location>
</feature>
<dbReference type="Proteomes" id="UP000268093">
    <property type="component" value="Unassembled WGS sequence"/>
</dbReference>
<keyword evidence="3" id="KW-0677">Repeat</keyword>
<dbReference type="InterPro" id="IPR051945">
    <property type="entry name" value="RRM_MRD1_RNA_proc_ribogen"/>
</dbReference>
<evidence type="ECO:0000256" key="7">
    <source>
        <dbReference type="SAM" id="MobiDB-lite"/>
    </source>
</evidence>
<dbReference type="Pfam" id="PF00076">
    <property type="entry name" value="RRM_1"/>
    <property type="match status" value="5"/>
</dbReference>
<organism evidence="9 10">
    <name type="scientific">Jimgerdemannia flammicorona</name>
    <dbReference type="NCBI Taxonomy" id="994334"/>
    <lineage>
        <taxon>Eukaryota</taxon>
        <taxon>Fungi</taxon>
        <taxon>Fungi incertae sedis</taxon>
        <taxon>Mucoromycota</taxon>
        <taxon>Mucoromycotina</taxon>
        <taxon>Endogonomycetes</taxon>
        <taxon>Endogonales</taxon>
        <taxon>Endogonaceae</taxon>
        <taxon>Jimgerdemannia</taxon>
    </lineage>
</organism>
<keyword evidence="4 6" id="KW-0694">RNA-binding</keyword>
<feature type="compositionally biased region" description="Acidic residues" evidence="7">
    <location>
        <begin position="261"/>
        <end position="273"/>
    </location>
</feature>
<evidence type="ECO:0000256" key="4">
    <source>
        <dbReference type="ARBA" id="ARBA00022884"/>
    </source>
</evidence>
<dbReference type="AlphaFoldDB" id="A0A433D7Q8"/>
<feature type="domain" description="RRM" evidence="8">
    <location>
        <begin position="688"/>
        <end position="790"/>
    </location>
</feature>
<accession>A0A433D7Q8</accession>
<dbReference type="SUPFAM" id="SSF54928">
    <property type="entry name" value="RNA-binding domain, RBD"/>
    <property type="match status" value="4"/>
</dbReference>
<feature type="region of interest" description="Disordered" evidence="7">
    <location>
        <begin position="299"/>
        <end position="339"/>
    </location>
</feature>
<gene>
    <name evidence="9" type="ORF">BC936DRAFT_146406</name>
</gene>
<comment type="caution">
    <text evidence="9">The sequence shown here is derived from an EMBL/GenBank/DDBJ whole genome shotgun (WGS) entry which is preliminary data.</text>
</comment>
<dbReference type="CDD" id="cd12565">
    <property type="entry name" value="RRM1_MRD1"/>
    <property type="match status" value="1"/>
</dbReference>